<dbReference type="OrthoDB" id="1849062at2759"/>
<evidence type="ECO:0000313" key="1">
    <source>
        <dbReference type="EMBL" id="RCV19483.1"/>
    </source>
</evidence>
<dbReference type="EMBL" id="CM003530">
    <property type="protein sequence ID" value="RCV19483.1"/>
    <property type="molecule type" value="Genomic_DNA"/>
</dbReference>
<dbReference type="PANTHER" id="PTHR31549:SF265">
    <property type="match status" value="1"/>
</dbReference>
<dbReference type="AlphaFoldDB" id="K3ZC11"/>
<accession>K3ZC11</accession>
<dbReference type="HOGENOM" id="CLU_020188_1_1_1"/>
<dbReference type="Pfam" id="PF03140">
    <property type="entry name" value="DUF247"/>
    <property type="match status" value="1"/>
</dbReference>
<dbReference type="PANTHER" id="PTHR31549">
    <property type="entry name" value="PROTEIN, PUTATIVE (DUF247)-RELATED-RELATED"/>
    <property type="match status" value="1"/>
</dbReference>
<dbReference type="Gramene" id="KQL17212">
    <property type="protein sequence ID" value="KQL17212"/>
    <property type="gene ID" value="SETIT_024084mg"/>
</dbReference>
<reference evidence="1" key="2">
    <citation type="submission" date="2015-07" db="EMBL/GenBank/DDBJ databases">
        <authorList>
            <person name="Noorani M."/>
        </authorList>
    </citation>
    <scope>NUCLEOTIDE SEQUENCE</scope>
    <source>
        <strain evidence="1">Yugu1</strain>
    </source>
</reference>
<dbReference type="Proteomes" id="UP000004995">
    <property type="component" value="Unassembled WGS sequence"/>
</dbReference>
<keyword evidence="3" id="KW-1185">Reference proteome</keyword>
<gene>
    <name evidence="1" type="ORF">SETIT_3G388500v2</name>
</gene>
<evidence type="ECO:0000313" key="2">
    <source>
        <dbReference type="EnsemblPlants" id="KQL17212"/>
    </source>
</evidence>
<proteinExistence type="predicted"/>
<dbReference type="eggNOG" id="ENOG502RRN7">
    <property type="taxonomic scope" value="Eukaryota"/>
</dbReference>
<protein>
    <submittedName>
        <fullName evidence="1 2">Uncharacterized protein</fullName>
    </submittedName>
</protein>
<dbReference type="EnsemblPlants" id="KQL17212">
    <property type="protein sequence ID" value="KQL17212"/>
    <property type="gene ID" value="SETIT_024084mg"/>
</dbReference>
<reference evidence="1 3" key="1">
    <citation type="journal article" date="2012" name="Nat. Biotechnol.">
        <title>Reference genome sequence of the model plant Setaria.</title>
        <authorList>
            <person name="Bennetzen J.L."/>
            <person name="Schmutz J."/>
            <person name="Wang H."/>
            <person name="Percifield R."/>
            <person name="Hawkins J."/>
            <person name="Pontaroli A.C."/>
            <person name="Estep M."/>
            <person name="Feng L."/>
            <person name="Vaughn J.N."/>
            <person name="Grimwood J."/>
            <person name="Jenkins J."/>
            <person name="Barry K."/>
            <person name="Lindquist E."/>
            <person name="Hellsten U."/>
            <person name="Deshpande S."/>
            <person name="Wang X."/>
            <person name="Wu X."/>
            <person name="Mitros T."/>
            <person name="Triplett J."/>
            <person name="Yang X."/>
            <person name="Ye C.Y."/>
            <person name="Mauro-Herrera M."/>
            <person name="Wang L."/>
            <person name="Li P."/>
            <person name="Sharma M."/>
            <person name="Sharma R."/>
            <person name="Ronald P.C."/>
            <person name="Panaud O."/>
            <person name="Kellogg E.A."/>
            <person name="Brutnell T.P."/>
            <person name="Doust A.N."/>
            <person name="Tuskan G.A."/>
            <person name="Rokhsar D."/>
            <person name="Devos K.M."/>
        </authorList>
    </citation>
    <scope>NUCLEOTIDE SEQUENCE [LARGE SCALE GENOMIC DNA]</scope>
    <source>
        <strain evidence="3">cv. Yugu1</strain>
        <strain evidence="1">Yugu1</strain>
    </source>
</reference>
<dbReference type="EMBL" id="AGNK02002122">
    <property type="status" value="NOT_ANNOTATED_CDS"/>
    <property type="molecule type" value="Genomic_DNA"/>
</dbReference>
<sequence length="337" mass="38012">MEPAEAWGPCQQFQLANWTVEEPAAGFPTEYASMDIFDTYSLQTYVPADGSSGGQQQLVSDDRLTNGVFKHVASEFDKADIEVMEKKMHRYPPCLKSVDTCHTVPRFVAIGPYHHNREALEPAEKVKHVAARYCITKGHTVEEVYVKNVMAGISYVDFRHIMFFDACCFLVQLMILRCGTTRYKEYKRMTTTMMMAAGKISCKHYDILHGIMLLENQIPWNVVEAVLSFMPASSSVSKDFVRKMRHLLLPDRQDDVGHEKPFLFDENYTPAPHLLGLLRHHIVGTSQKIYTGKHDSKAKTISFSVCAIELAEIGITVTASKSTKLTAMSLNTDGYLL</sequence>
<evidence type="ECO:0000313" key="3">
    <source>
        <dbReference type="Proteomes" id="UP000004995"/>
    </source>
</evidence>
<dbReference type="InterPro" id="IPR004158">
    <property type="entry name" value="DUF247_pln"/>
</dbReference>
<name>K3ZC11_SETIT</name>
<reference evidence="2" key="3">
    <citation type="submission" date="2018-08" db="UniProtKB">
        <authorList>
            <consortium name="EnsemblPlants"/>
        </authorList>
    </citation>
    <scope>IDENTIFICATION</scope>
    <source>
        <strain evidence="2">Yugu1</strain>
    </source>
</reference>
<dbReference type="OMA" id="SVCAIEL"/>
<organism evidence="1">
    <name type="scientific">Setaria italica</name>
    <name type="common">Foxtail millet</name>
    <name type="synonym">Panicum italicum</name>
    <dbReference type="NCBI Taxonomy" id="4555"/>
    <lineage>
        <taxon>Eukaryota</taxon>
        <taxon>Viridiplantae</taxon>
        <taxon>Streptophyta</taxon>
        <taxon>Embryophyta</taxon>
        <taxon>Tracheophyta</taxon>
        <taxon>Spermatophyta</taxon>
        <taxon>Magnoliopsida</taxon>
        <taxon>Liliopsida</taxon>
        <taxon>Poales</taxon>
        <taxon>Poaceae</taxon>
        <taxon>PACMAD clade</taxon>
        <taxon>Panicoideae</taxon>
        <taxon>Panicodae</taxon>
        <taxon>Paniceae</taxon>
        <taxon>Cenchrinae</taxon>
        <taxon>Setaria</taxon>
    </lineage>
</organism>